<proteinExistence type="inferred from homology"/>
<evidence type="ECO:0000256" key="1">
    <source>
        <dbReference type="ARBA" id="ARBA00005505"/>
    </source>
</evidence>
<evidence type="ECO:0000256" key="3">
    <source>
        <dbReference type="ARBA" id="ARBA00022527"/>
    </source>
</evidence>
<dbReference type="AlphaFoldDB" id="A0A3N0YJP0"/>
<dbReference type="GO" id="GO:0005737">
    <property type="term" value="C:cytoplasm"/>
    <property type="evidence" value="ECO:0007669"/>
    <property type="project" value="TreeGrafter"/>
</dbReference>
<evidence type="ECO:0000256" key="6">
    <source>
        <dbReference type="ARBA" id="ARBA00022777"/>
    </source>
</evidence>
<dbReference type="EC" id="2.7.11.1" evidence="2"/>
<comment type="catalytic activity">
    <reaction evidence="9">
        <text>L-seryl-[protein] + ATP = O-phospho-L-seryl-[protein] + ADP + H(+)</text>
        <dbReference type="Rhea" id="RHEA:17989"/>
        <dbReference type="Rhea" id="RHEA-COMP:9863"/>
        <dbReference type="Rhea" id="RHEA-COMP:11604"/>
        <dbReference type="ChEBI" id="CHEBI:15378"/>
        <dbReference type="ChEBI" id="CHEBI:29999"/>
        <dbReference type="ChEBI" id="CHEBI:30616"/>
        <dbReference type="ChEBI" id="CHEBI:83421"/>
        <dbReference type="ChEBI" id="CHEBI:456216"/>
        <dbReference type="EC" id="2.7.11.1"/>
    </reaction>
</comment>
<keyword evidence="7" id="KW-0067">ATP-binding</keyword>
<dbReference type="SUPFAM" id="SSF56112">
    <property type="entry name" value="Protein kinase-like (PK-like)"/>
    <property type="match status" value="1"/>
</dbReference>
<evidence type="ECO:0000313" key="12">
    <source>
        <dbReference type="Proteomes" id="UP000281406"/>
    </source>
</evidence>
<dbReference type="GO" id="GO:0005524">
    <property type="term" value="F:ATP binding"/>
    <property type="evidence" value="ECO:0007669"/>
    <property type="project" value="UniProtKB-KW"/>
</dbReference>
<comment type="similarity">
    <text evidence="1">Belongs to the protein kinase superfamily. CAMK Ser/Thr protein kinase family. PIM subfamily.</text>
</comment>
<protein>
    <recommendedName>
        <fullName evidence="2">non-specific serine/threonine protein kinase</fullName>
        <ecNumber evidence="2">2.7.11.1</ecNumber>
    </recommendedName>
</protein>
<name>A0A3N0YJP0_ANAGA</name>
<dbReference type="GO" id="GO:0043066">
    <property type="term" value="P:negative regulation of apoptotic process"/>
    <property type="evidence" value="ECO:0007669"/>
    <property type="project" value="TreeGrafter"/>
</dbReference>
<dbReference type="EMBL" id="RJVU01038552">
    <property type="protein sequence ID" value="ROL46373.1"/>
    <property type="molecule type" value="Genomic_DNA"/>
</dbReference>
<dbReference type="GO" id="GO:0004674">
    <property type="term" value="F:protein serine/threonine kinase activity"/>
    <property type="evidence" value="ECO:0007669"/>
    <property type="project" value="UniProtKB-KW"/>
</dbReference>
<evidence type="ECO:0000256" key="9">
    <source>
        <dbReference type="ARBA" id="ARBA00048679"/>
    </source>
</evidence>
<sequence>MAQMCWSPDVLEYKPTDGTDVLESRCAGVQANRWHRCAGVQMCWSTSQQMAQMCWSTSQQMAQMCWSPDVLEYKPTDGTDVLEYKPTNGTDVLEYKPTDGWTASGLVTTADHYNMVLQRPCQSLQGFLQSCPGITGENLARVIMQQATFAAQICCQRGVFHRDIKLENLLINPETLEVKLIDFDMLENKTTDVTDTPEYKLTATEWSLGVLLFVMVCEDFPRSSDLDKILKKNIVTKDGLSQECCDFIGCCLRLDPKEQIELDSVILHNWFKKSITF</sequence>
<dbReference type="Gene3D" id="1.10.510.10">
    <property type="entry name" value="Transferase(Phosphotransferase) domain 1"/>
    <property type="match status" value="1"/>
</dbReference>
<dbReference type="Proteomes" id="UP000281406">
    <property type="component" value="Unassembled WGS sequence"/>
</dbReference>
<keyword evidence="4" id="KW-0808">Transferase</keyword>
<dbReference type="InterPro" id="IPR008271">
    <property type="entry name" value="Ser/Thr_kinase_AS"/>
</dbReference>
<evidence type="ECO:0000313" key="11">
    <source>
        <dbReference type="EMBL" id="ROL46373.1"/>
    </source>
</evidence>
<dbReference type="InterPro" id="IPR011009">
    <property type="entry name" value="Kinase-like_dom_sf"/>
</dbReference>
<evidence type="ECO:0000256" key="8">
    <source>
        <dbReference type="ARBA" id="ARBA00047899"/>
    </source>
</evidence>
<dbReference type="GO" id="GO:0007346">
    <property type="term" value="P:regulation of mitotic cell cycle"/>
    <property type="evidence" value="ECO:0007669"/>
    <property type="project" value="TreeGrafter"/>
</dbReference>
<gene>
    <name evidence="11" type="ORF">DPX16_0617</name>
</gene>
<evidence type="ECO:0000259" key="10">
    <source>
        <dbReference type="PROSITE" id="PS50011"/>
    </source>
</evidence>
<dbReference type="InterPro" id="IPR000719">
    <property type="entry name" value="Prot_kinase_dom"/>
</dbReference>
<dbReference type="PANTHER" id="PTHR22984">
    <property type="entry name" value="SERINE/THREONINE-PROTEIN KINASE PIM"/>
    <property type="match status" value="1"/>
</dbReference>
<dbReference type="InterPro" id="IPR051138">
    <property type="entry name" value="PIM_Ser/Thr_kinase"/>
</dbReference>
<dbReference type="PANTHER" id="PTHR22984:SF11">
    <property type="entry name" value="AURORA KINASE-RELATED"/>
    <property type="match status" value="1"/>
</dbReference>
<keyword evidence="5" id="KW-0547">Nucleotide-binding</keyword>
<feature type="domain" description="Protein kinase" evidence="10">
    <location>
        <begin position="1"/>
        <end position="271"/>
    </location>
</feature>
<dbReference type="SMART" id="SM00220">
    <property type="entry name" value="S_TKc"/>
    <property type="match status" value="1"/>
</dbReference>
<comment type="caution">
    <text evidence="11">The sequence shown here is derived from an EMBL/GenBank/DDBJ whole genome shotgun (WGS) entry which is preliminary data.</text>
</comment>
<keyword evidence="12" id="KW-1185">Reference proteome</keyword>
<reference evidence="11 12" key="1">
    <citation type="submission" date="2018-10" db="EMBL/GenBank/DDBJ databases">
        <title>Genome assembly for a Yunnan-Guizhou Plateau 3E fish, Anabarilius grahami (Regan), and its evolutionary and genetic applications.</title>
        <authorList>
            <person name="Jiang W."/>
        </authorList>
    </citation>
    <scope>NUCLEOTIDE SEQUENCE [LARGE SCALE GENOMIC DNA]</scope>
    <source>
        <strain evidence="11">AG-KIZ</strain>
        <tissue evidence="11">Muscle</tissue>
    </source>
</reference>
<dbReference type="Pfam" id="PF00069">
    <property type="entry name" value="Pkinase"/>
    <property type="match status" value="1"/>
</dbReference>
<evidence type="ECO:0000256" key="4">
    <source>
        <dbReference type="ARBA" id="ARBA00022679"/>
    </source>
</evidence>
<keyword evidence="6 11" id="KW-0418">Kinase</keyword>
<dbReference type="OrthoDB" id="8905873at2759"/>
<evidence type="ECO:0000256" key="2">
    <source>
        <dbReference type="ARBA" id="ARBA00012513"/>
    </source>
</evidence>
<dbReference type="PROSITE" id="PS50011">
    <property type="entry name" value="PROTEIN_KINASE_DOM"/>
    <property type="match status" value="1"/>
</dbReference>
<dbReference type="PROSITE" id="PS00108">
    <property type="entry name" value="PROTEIN_KINASE_ST"/>
    <property type="match status" value="1"/>
</dbReference>
<evidence type="ECO:0000256" key="5">
    <source>
        <dbReference type="ARBA" id="ARBA00022741"/>
    </source>
</evidence>
<comment type="catalytic activity">
    <reaction evidence="8">
        <text>L-threonyl-[protein] + ATP = O-phospho-L-threonyl-[protein] + ADP + H(+)</text>
        <dbReference type="Rhea" id="RHEA:46608"/>
        <dbReference type="Rhea" id="RHEA-COMP:11060"/>
        <dbReference type="Rhea" id="RHEA-COMP:11605"/>
        <dbReference type="ChEBI" id="CHEBI:15378"/>
        <dbReference type="ChEBI" id="CHEBI:30013"/>
        <dbReference type="ChEBI" id="CHEBI:30616"/>
        <dbReference type="ChEBI" id="CHEBI:61977"/>
        <dbReference type="ChEBI" id="CHEBI:456216"/>
        <dbReference type="EC" id="2.7.11.1"/>
    </reaction>
</comment>
<organism evidence="11 12">
    <name type="scientific">Anabarilius grahami</name>
    <name type="common">Kanglang fish</name>
    <name type="synonym">Barilius grahami</name>
    <dbReference type="NCBI Taxonomy" id="495550"/>
    <lineage>
        <taxon>Eukaryota</taxon>
        <taxon>Metazoa</taxon>
        <taxon>Chordata</taxon>
        <taxon>Craniata</taxon>
        <taxon>Vertebrata</taxon>
        <taxon>Euteleostomi</taxon>
        <taxon>Actinopterygii</taxon>
        <taxon>Neopterygii</taxon>
        <taxon>Teleostei</taxon>
        <taxon>Ostariophysi</taxon>
        <taxon>Cypriniformes</taxon>
        <taxon>Xenocyprididae</taxon>
        <taxon>Xenocypridinae</taxon>
        <taxon>Xenocypridinae incertae sedis</taxon>
        <taxon>Anabarilius</taxon>
    </lineage>
</organism>
<accession>A0A3N0YJP0</accession>
<evidence type="ECO:0000256" key="7">
    <source>
        <dbReference type="ARBA" id="ARBA00022840"/>
    </source>
</evidence>
<keyword evidence="3" id="KW-0723">Serine/threonine-protein kinase</keyword>